<comment type="caution">
    <text evidence="6">The sequence shown here is derived from an EMBL/GenBank/DDBJ whole genome shotgun (WGS) entry which is preliminary data.</text>
</comment>
<feature type="signal peptide" evidence="4">
    <location>
        <begin position="1"/>
        <end position="24"/>
    </location>
</feature>
<keyword evidence="7" id="KW-1185">Reference proteome</keyword>
<accession>A0A8H5CZS1</accession>
<evidence type="ECO:0000259" key="5">
    <source>
        <dbReference type="Pfam" id="PF05426"/>
    </source>
</evidence>
<evidence type="ECO:0000256" key="1">
    <source>
        <dbReference type="ARBA" id="ARBA00022729"/>
    </source>
</evidence>
<dbReference type="EMBL" id="JAACJO010000014">
    <property type="protein sequence ID" value="KAF5350553.1"/>
    <property type="molecule type" value="Genomic_DNA"/>
</dbReference>
<gene>
    <name evidence="6" type="ORF">D9756_008571</name>
</gene>
<reference evidence="6 7" key="1">
    <citation type="journal article" date="2020" name="ISME J.">
        <title>Uncovering the hidden diversity of litter-decomposition mechanisms in mushroom-forming fungi.</title>
        <authorList>
            <person name="Floudas D."/>
            <person name="Bentzer J."/>
            <person name="Ahren D."/>
            <person name="Johansson T."/>
            <person name="Persson P."/>
            <person name="Tunlid A."/>
        </authorList>
    </citation>
    <scope>NUCLEOTIDE SEQUENCE [LARGE SCALE GENOMIC DNA]</scope>
    <source>
        <strain evidence="6 7">CBS 146.42</strain>
    </source>
</reference>
<keyword evidence="2" id="KW-0456">Lyase</keyword>
<dbReference type="InterPro" id="IPR008397">
    <property type="entry name" value="Alginate_lyase_dom"/>
</dbReference>
<organism evidence="6 7">
    <name type="scientific">Leucocoprinus leucothites</name>
    <dbReference type="NCBI Taxonomy" id="201217"/>
    <lineage>
        <taxon>Eukaryota</taxon>
        <taxon>Fungi</taxon>
        <taxon>Dikarya</taxon>
        <taxon>Basidiomycota</taxon>
        <taxon>Agaricomycotina</taxon>
        <taxon>Agaricomycetes</taxon>
        <taxon>Agaricomycetidae</taxon>
        <taxon>Agaricales</taxon>
        <taxon>Agaricineae</taxon>
        <taxon>Agaricaceae</taxon>
        <taxon>Leucocoprinus</taxon>
    </lineage>
</organism>
<sequence>MLRPPLWSLSPLVFITLALTGAHAGYVSYANDFVDPDYIVNGNFGEHTLGAQRTIVTWAEETAAGGPWSVVNKPFAPPSGDKHDYLSWAPYWWPDCTGVANASALTQEQIWTTCPYISRDGKFNPDARLVDNIGSFESISDAVLYNTIAWGITKNDTFAKSAASWIQTWFIDNATFMNPNLNYAQVQRGPGNTGGTHTGVLDLKCMVKVVSGILILRKSNSTAWTTDLDNSMNSWVKEYVSWLETKDIAIEEALATNNHGTFYYNQLAALKILLGDFSGARNVTDTYFRTLYMSQIPLEAARTRPYHYRAYNLAAMITNARLAEYANRNDPVWNDTTTQGATIKDALDFAMTISAGASGEGKYVSELYPNVAAVASVYGDPEGKYAAFLTKGESQFPLEAHYLWNQPFAVKEGLAVSPTDPGSSPSSGITGDSKTTAKDSNSNAASRTLNSHGLITAILSVFVYLLI</sequence>
<evidence type="ECO:0000313" key="7">
    <source>
        <dbReference type="Proteomes" id="UP000559027"/>
    </source>
</evidence>
<evidence type="ECO:0000256" key="3">
    <source>
        <dbReference type="SAM" id="MobiDB-lite"/>
    </source>
</evidence>
<feature type="region of interest" description="Disordered" evidence="3">
    <location>
        <begin position="415"/>
        <end position="446"/>
    </location>
</feature>
<evidence type="ECO:0000256" key="4">
    <source>
        <dbReference type="SAM" id="SignalP"/>
    </source>
</evidence>
<name>A0A8H5CZS1_9AGAR</name>
<evidence type="ECO:0000256" key="2">
    <source>
        <dbReference type="ARBA" id="ARBA00023239"/>
    </source>
</evidence>
<evidence type="ECO:0000313" key="6">
    <source>
        <dbReference type="EMBL" id="KAF5350553.1"/>
    </source>
</evidence>
<feature type="domain" description="Alginate lyase" evidence="5">
    <location>
        <begin position="73"/>
        <end position="354"/>
    </location>
</feature>
<dbReference type="AlphaFoldDB" id="A0A8H5CZS1"/>
<dbReference type="Gene3D" id="1.50.10.100">
    <property type="entry name" value="Chondroitin AC/alginate lyase"/>
    <property type="match status" value="1"/>
</dbReference>
<keyword evidence="1 4" id="KW-0732">Signal</keyword>
<protein>
    <recommendedName>
        <fullName evidence="5">Alginate lyase domain-containing protein</fullName>
    </recommendedName>
</protein>
<feature type="chain" id="PRO_5034065457" description="Alginate lyase domain-containing protein" evidence="4">
    <location>
        <begin position="25"/>
        <end position="467"/>
    </location>
</feature>
<dbReference type="GO" id="GO:0042597">
    <property type="term" value="C:periplasmic space"/>
    <property type="evidence" value="ECO:0007669"/>
    <property type="project" value="InterPro"/>
</dbReference>
<dbReference type="SUPFAM" id="SSF48230">
    <property type="entry name" value="Chondroitin AC/alginate lyase"/>
    <property type="match status" value="1"/>
</dbReference>
<dbReference type="InterPro" id="IPR008929">
    <property type="entry name" value="Chondroitin_lyas"/>
</dbReference>
<dbReference type="Pfam" id="PF05426">
    <property type="entry name" value="Alginate_lyase"/>
    <property type="match status" value="1"/>
</dbReference>
<proteinExistence type="predicted"/>
<dbReference type="Proteomes" id="UP000559027">
    <property type="component" value="Unassembled WGS sequence"/>
</dbReference>
<feature type="compositionally biased region" description="Low complexity" evidence="3">
    <location>
        <begin position="417"/>
        <end position="433"/>
    </location>
</feature>
<dbReference type="OrthoDB" id="63533at2759"/>
<dbReference type="GO" id="GO:0016829">
    <property type="term" value="F:lyase activity"/>
    <property type="evidence" value="ECO:0007669"/>
    <property type="project" value="UniProtKB-KW"/>
</dbReference>